<dbReference type="RefSeq" id="WP_245908154.1">
    <property type="nucleotide sequence ID" value="NZ_PVZG01000004.1"/>
</dbReference>
<organism evidence="2 3">
    <name type="scientific">Pseudosporangium ferrugineum</name>
    <dbReference type="NCBI Taxonomy" id="439699"/>
    <lineage>
        <taxon>Bacteria</taxon>
        <taxon>Bacillati</taxon>
        <taxon>Actinomycetota</taxon>
        <taxon>Actinomycetes</taxon>
        <taxon>Micromonosporales</taxon>
        <taxon>Micromonosporaceae</taxon>
        <taxon>Pseudosporangium</taxon>
    </lineage>
</organism>
<name>A0A2T0SB21_9ACTN</name>
<sequence>MISLLHRARAFAGELALLAALALIAALLVSGVPKLANGHTDAGLRADLARLPDSARDLTFGSLPVRYPLDPTQQAVLDGAQRLDTYRQRLAEPLRGLISDQWYTARVGPAGVRTGGDVAPFAGSCTPSLSVRTLTGADRAVRMVEGRPPASAGTVEATVARPVAAAVGLRVGSTFTLIGTYGPVPVRVVGIFEQLDPAATLWADMPLTRTSCPNPTDGATVRAGLLTDAAGIRLAGDRTGDAVHEWRYRLAAERVTAPDVPALAAAVTAARRSAPQGTALTSGLEASLERYSGEQRAVAALLAVVQAGIVATVLGLIALAAGLVVERRRGEFALIRARGGAATAIGGRLLAETLLVVPAAVLAGWLAGSLLPGRAPAHGWPALAAVLVVATVTAPVLATAAQRRPAGTGRRDLGARPSPRRLVGEAFVLLLAVLGVLLVRRRGLAAADGVDPYLVVVPVLLAVAVALAVLRLVPWPLRLAGRLTARARGAVPFLGLAGAGRGSPVRVAPLAVLVVTVATGVFTGTVSGAIGDARDRATDLDVAGDALITGAGFGPDTVRGLAAVPGVTAVAAIRDDNGVPLRAGRTPQGQVRVLLIDGPAAERVLRLAGSGLRLPSALTRAAPGGGAVPALVSPDVAAKLGGDGTVDVQGTVYRFRVAAVAAEAPGTGVGAQRFVVLPAQALPVPEGRPLRINRFAVAGAGADPEALRRAGDAGQLAYLTSGLGQAPDEWELPPTTVTTWRDQRASLEESGVNRVLSFTFAAGSAGSVVLALLAFGFAVLAGAPARRATLARLRPLGLSPGQGSRLLLYELVPLLTVALVAGGLVGAALPRLLGPALGLSGFTAGVTAGGRAGPALIAVVLAAVLLAVAAALLVESVADRRARLGVPRPGGEYG</sequence>
<feature type="transmembrane region" description="Helical" evidence="1">
    <location>
        <begin position="452"/>
        <end position="473"/>
    </location>
</feature>
<protein>
    <submittedName>
        <fullName evidence="2">Putative ABC transport system permease protein</fullName>
    </submittedName>
</protein>
<dbReference type="AlphaFoldDB" id="A0A2T0SB21"/>
<keyword evidence="3" id="KW-1185">Reference proteome</keyword>
<dbReference type="EMBL" id="PVZG01000004">
    <property type="protein sequence ID" value="PRY30624.1"/>
    <property type="molecule type" value="Genomic_DNA"/>
</dbReference>
<feature type="transmembrane region" description="Helical" evidence="1">
    <location>
        <begin position="760"/>
        <end position="785"/>
    </location>
</feature>
<feature type="transmembrane region" description="Helical" evidence="1">
    <location>
        <begin position="422"/>
        <end position="440"/>
    </location>
</feature>
<gene>
    <name evidence="2" type="ORF">CLV70_104176</name>
</gene>
<dbReference type="PANTHER" id="PTHR30572">
    <property type="entry name" value="MEMBRANE COMPONENT OF TRANSPORTER-RELATED"/>
    <property type="match status" value="1"/>
</dbReference>
<feature type="transmembrane region" description="Helical" evidence="1">
    <location>
        <begin position="345"/>
        <end position="367"/>
    </location>
</feature>
<accession>A0A2T0SB21</accession>
<evidence type="ECO:0000313" key="2">
    <source>
        <dbReference type="EMBL" id="PRY30624.1"/>
    </source>
</evidence>
<evidence type="ECO:0000313" key="3">
    <source>
        <dbReference type="Proteomes" id="UP000239209"/>
    </source>
</evidence>
<feature type="transmembrane region" description="Helical" evidence="1">
    <location>
        <begin position="379"/>
        <end position="401"/>
    </location>
</feature>
<feature type="transmembrane region" description="Helical" evidence="1">
    <location>
        <begin position="297"/>
        <end position="325"/>
    </location>
</feature>
<comment type="caution">
    <text evidence="2">The sequence shown here is derived from an EMBL/GenBank/DDBJ whole genome shotgun (WGS) entry which is preliminary data.</text>
</comment>
<dbReference type="InterPro" id="IPR050250">
    <property type="entry name" value="Macrolide_Exporter_MacB"/>
</dbReference>
<reference evidence="2 3" key="1">
    <citation type="submission" date="2018-03" db="EMBL/GenBank/DDBJ databases">
        <title>Genomic Encyclopedia of Archaeal and Bacterial Type Strains, Phase II (KMG-II): from individual species to whole genera.</title>
        <authorList>
            <person name="Goeker M."/>
        </authorList>
    </citation>
    <scope>NUCLEOTIDE SEQUENCE [LARGE SCALE GENOMIC DNA]</scope>
    <source>
        <strain evidence="2 3">DSM 45348</strain>
    </source>
</reference>
<feature type="transmembrane region" description="Helical" evidence="1">
    <location>
        <begin position="510"/>
        <end position="530"/>
    </location>
</feature>
<evidence type="ECO:0000256" key="1">
    <source>
        <dbReference type="SAM" id="Phobius"/>
    </source>
</evidence>
<keyword evidence="1" id="KW-0472">Membrane</keyword>
<keyword evidence="1" id="KW-0812">Transmembrane</keyword>
<dbReference type="GO" id="GO:0022857">
    <property type="term" value="F:transmembrane transporter activity"/>
    <property type="evidence" value="ECO:0007669"/>
    <property type="project" value="TreeGrafter"/>
</dbReference>
<keyword evidence="1" id="KW-1133">Transmembrane helix</keyword>
<dbReference type="Proteomes" id="UP000239209">
    <property type="component" value="Unassembled WGS sequence"/>
</dbReference>
<dbReference type="GO" id="GO:0005886">
    <property type="term" value="C:plasma membrane"/>
    <property type="evidence" value="ECO:0007669"/>
    <property type="project" value="TreeGrafter"/>
</dbReference>
<dbReference type="PANTHER" id="PTHR30572:SF4">
    <property type="entry name" value="ABC TRANSPORTER PERMEASE YTRF"/>
    <property type="match status" value="1"/>
</dbReference>
<proteinExistence type="predicted"/>
<feature type="transmembrane region" description="Helical" evidence="1">
    <location>
        <begin position="853"/>
        <end position="874"/>
    </location>
</feature>
<feature type="transmembrane region" description="Helical" evidence="1">
    <location>
        <begin position="806"/>
        <end position="833"/>
    </location>
</feature>